<dbReference type="AlphaFoldDB" id="A0A8J6ITM6"/>
<dbReference type="Gene3D" id="3.30.360.10">
    <property type="entry name" value="Dihydrodipicolinate Reductase, domain 2"/>
    <property type="match status" value="1"/>
</dbReference>
<dbReference type="PANTHER" id="PTHR22604:SF105">
    <property type="entry name" value="TRANS-1,2-DIHYDROBENZENE-1,2-DIOL DEHYDROGENASE"/>
    <property type="match status" value="1"/>
</dbReference>
<dbReference type="GO" id="GO:0000166">
    <property type="term" value="F:nucleotide binding"/>
    <property type="evidence" value="ECO:0007669"/>
    <property type="project" value="InterPro"/>
</dbReference>
<feature type="domain" description="GFO/IDH/MocA-like oxidoreductase" evidence="5">
    <location>
        <begin position="167"/>
        <end position="275"/>
    </location>
</feature>
<organism evidence="6 7">
    <name type="scientific">Neptunicella marina</name>
    <dbReference type="NCBI Taxonomy" id="2125989"/>
    <lineage>
        <taxon>Bacteria</taxon>
        <taxon>Pseudomonadati</taxon>
        <taxon>Pseudomonadota</taxon>
        <taxon>Gammaproteobacteria</taxon>
        <taxon>Alteromonadales</taxon>
        <taxon>Alteromonadaceae</taxon>
        <taxon>Neptunicella</taxon>
    </lineage>
</organism>
<evidence type="ECO:0000259" key="4">
    <source>
        <dbReference type="Pfam" id="PF01408"/>
    </source>
</evidence>
<keyword evidence="3" id="KW-0560">Oxidoreductase</keyword>
<comment type="similarity">
    <text evidence="1">Belongs to the Gfo/Idh/MocA family.</text>
</comment>
<evidence type="ECO:0000256" key="3">
    <source>
        <dbReference type="ARBA" id="ARBA00023002"/>
    </source>
</evidence>
<accession>A0A8J6ITM6</accession>
<gene>
    <name evidence="6" type="ORF">H8B19_04855</name>
</gene>
<evidence type="ECO:0000256" key="2">
    <source>
        <dbReference type="ARBA" id="ARBA00022729"/>
    </source>
</evidence>
<dbReference type="Gene3D" id="3.40.50.720">
    <property type="entry name" value="NAD(P)-binding Rossmann-like Domain"/>
    <property type="match status" value="1"/>
</dbReference>
<evidence type="ECO:0000313" key="6">
    <source>
        <dbReference type="EMBL" id="MBC3765193.1"/>
    </source>
</evidence>
<proteinExistence type="inferred from homology"/>
<dbReference type="EMBL" id="JACNEP010000003">
    <property type="protein sequence ID" value="MBC3765193.1"/>
    <property type="molecule type" value="Genomic_DNA"/>
</dbReference>
<dbReference type="PROSITE" id="PS51318">
    <property type="entry name" value="TAT"/>
    <property type="match status" value="1"/>
</dbReference>
<dbReference type="RefSeq" id="WP_186505670.1">
    <property type="nucleotide sequence ID" value="NZ_JACNEP010000003.1"/>
</dbReference>
<dbReference type="Proteomes" id="UP000601768">
    <property type="component" value="Unassembled WGS sequence"/>
</dbReference>
<reference evidence="6" key="1">
    <citation type="journal article" date="2018" name="Int. J. Syst. Evol. Microbiol.">
        <title>Neptunicella marina gen. nov., sp. nov., isolated from surface seawater.</title>
        <authorList>
            <person name="Liu X."/>
            <person name="Lai Q."/>
            <person name="Du Y."/>
            <person name="Zhang X."/>
            <person name="Liu Z."/>
            <person name="Sun F."/>
            <person name="Shao Z."/>
        </authorList>
    </citation>
    <scope>NUCLEOTIDE SEQUENCE</scope>
    <source>
        <strain evidence="6">S27-2</strain>
    </source>
</reference>
<evidence type="ECO:0000256" key="1">
    <source>
        <dbReference type="ARBA" id="ARBA00010928"/>
    </source>
</evidence>
<dbReference type="InterPro" id="IPR050984">
    <property type="entry name" value="Gfo/Idh/MocA_domain"/>
</dbReference>
<dbReference type="SUPFAM" id="SSF55347">
    <property type="entry name" value="Glyceraldehyde-3-phosphate dehydrogenase-like, C-terminal domain"/>
    <property type="match status" value="1"/>
</dbReference>
<protein>
    <submittedName>
        <fullName evidence="6">Gfo/Idh/MocA family oxidoreductase</fullName>
    </submittedName>
</protein>
<dbReference type="InterPro" id="IPR008354">
    <property type="entry name" value="Glc-Fru_OxRdtase_bac"/>
</dbReference>
<keyword evidence="7" id="KW-1185">Reference proteome</keyword>
<comment type="caution">
    <text evidence="6">The sequence shown here is derived from an EMBL/GenBank/DDBJ whole genome shotgun (WGS) entry which is preliminary data.</text>
</comment>
<evidence type="ECO:0000313" key="7">
    <source>
        <dbReference type="Proteomes" id="UP000601768"/>
    </source>
</evidence>
<dbReference type="SUPFAM" id="SSF51735">
    <property type="entry name" value="NAD(P)-binding Rossmann-fold domains"/>
    <property type="match status" value="1"/>
</dbReference>
<dbReference type="GO" id="GO:0016491">
    <property type="term" value="F:oxidoreductase activity"/>
    <property type="evidence" value="ECO:0007669"/>
    <property type="project" value="UniProtKB-KW"/>
</dbReference>
<dbReference type="Pfam" id="PF01408">
    <property type="entry name" value="GFO_IDH_MocA"/>
    <property type="match status" value="1"/>
</dbReference>
<dbReference type="Pfam" id="PF22725">
    <property type="entry name" value="GFO_IDH_MocA_C3"/>
    <property type="match status" value="1"/>
</dbReference>
<dbReference type="PANTHER" id="PTHR22604">
    <property type="entry name" value="OXIDOREDUCTASES"/>
    <property type="match status" value="1"/>
</dbReference>
<evidence type="ECO:0000259" key="5">
    <source>
        <dbReference type="Pfam" id="PF22725"/>
    </source>
</evidence>
<feature type="domain" description="Gfo/Idh/MocA-like oxidoreductase N-terminal" evidence="4">
    <location>
        <begin position="35"/>
        <end position="158"/>
    </location>
</feature>
<dbReference type="InterPro" id="IPR036291">
    <property type="entry name" value="NAD(P)-bd_dom_sf"/>
</dbReference>
<name>A0A8J6ITM6_9ALTE</name>
<sequence length="361" mass="40300">MAGFNRRQFIQLSAGTALSSAFSRFSLAQPNKKVGVALLGLGNYSENLLAPALQHTKYCELRGIVTGSPHKIPRWQQKYDIKDSNIYSYDNLHQIANNPEIDVVYVVVPTGLHMRYSLAAANAGKHVWCEKPMAMDVGQCARMIETCNKNKVKLCIGYRMQHEPVTQAIRAYHQSKPFGDIQRFISEAGYAGNGAPADYWRMQKAMGGGAMYDMGVYPLNGARYISGQEPVAVTAHHEKSHPDIFKEVDETTYFTLEFTDGPQAECATSVVKGFNQLQMSNRKGWYRIAPMQSYTGVKAENSLGKKWPAFAGMQQTRQMDDDALAILNNTKVMVPGEEGMRDIHIIEKIFEAAKSGKRMLI</sequence>
<keyword evidence="2" id="KW-0732">Signal</keyword>
<reference evidence="6" key="2">
    <citation type="submission" date="2020-08" db="EMBL/GenBank/DDBJ databases">
        <authorList>
            <person name="Lai Q."/>
        </authorList>
    </citation>
    <scope>NUCLEOTIDE SEQUENCE</scope>
    <source>
        <strain evidence="6">S27-2</strain>
    </source>
</reference>
<dbReference type="InterPro" id="IPR006311">
    <property type="entry name" value="TAT_signal"/>
</dbReference>
<dbReference type="InterPro" id="IPR000683">
    <property type="entry name" value="Gfo/Idh/MocA-like_OxRdtase_N"/>
</dbReference>
<dbReference type="PRINTS" id="PR01775">
    <property type="entry name" value="GLFROXRDTASE"/>
</dbReference>
<dbReference type="InterPro" id="IPR055170">
    <property type="entry name" value="GFO_IDH_MocA-like_dom"/>
</dbReference>